<sequence length="437" mass="46799">MPTPTRSPIRRPPPPRRGPIRPPLIPGRRALTALGGTLALILASLTVPDPALAHAGHAAPASAALSCAPKSPHTGLNAGLPTPEGYAPSRGTVTALTLFIDFPGSEATIPTTERFAEFFPGTSEYLATSSYGKLRYRAEPVHRWLRMSRPFEDYGIDRGVGWHPDDPDGYNRLMREIVSALGDETDFAAYDLVNVLATPNAGPHALEQVLSVSFAGRPLVDTPSGPLRNISFIWSTQPGESPHRVLVHENGHAFGLPDLYWTGAGVPPLLTGHWDVMEQDWGPSNDLLAWHKWKLGWLAPGQVACVTAPGGSEHLLTPLGDPAGDGVRMVALPTGPHQVIVAEVRAPSELDRAVCRTGVLISRVDTRARSGEGPIRVADATPGSSGCLAAPDPQVTAELTDAPYLPGDTFRDHRAGITVQVLEADRDGRHRIRVTRD</sequence>
<reference evidence="2 3" key="1">
    <citation type="submission" date="2016-10" db="EMBL/GenBank/DDBJ databases">
        <authorList>
            <person name="de Groot N.N."/>
        </authorList>
    </citation>
    <scope>NUCLEOTIDE SEQUENCE [LARGE SCALE GENOMIC DNA]</scope>
    <source>
        <strain evidence="2 3">CGMCC 4.5739</strain>
    </source>
</reference>
<evidence type="ECO:0000313" key="2">
    <source>
        <dbReference type="EMBL" id="SFC18043.1"/>
    </source>
</evidence>
<accession>A0A1I1H987</accession>
<dbReference type="AlphaFoldDB" id="A0A1I1H987"/>
<name>A0A1I1H987_9ACTN</name>
<evidence type="ECO:0000313" key="3">
    <source>
        <dbReference type="Proteomes" id="UP000199207"/>
    </source>
</evidence>
<dbReference type="EMBL" id="FOLM01000002">
    <property type="protein sequence ID" value="SFC18043.1"/>
    <property type="molecule type" value="Genomic_DNA"/>
</dbReference>
<proteinExistence type="predicted"/>
<dbReference type="GO" id="GO:0008237">
    <property type="term" value="F:metallopeptidase activity"/>
    <property type="evidence" value="ECO:0007669"/>
    <property type="project" value="UniProtKB-KW"/>
</dbReference>
<keyword evidence="2" id="KW-0645">Protease</keyword>
<dbReference type="Proteomes" id="UP000199207">
    <property type="component" value="Unassembled WGS sequence"/>
</dbReference>
<dbReference type="RefSeq" id="WP_093837538.1">
    <property type="nucleotide sequence ID" value="NZ_FOLM01000002.1"/>
</dbReference>
<dbReference type="STRING" id="910347.SAMN05421773_102223"/>
<dbReference type="OrthoDB" id="8780795at2"/>
<organism evidence="2 3">
    <name type="scientific">Streptomyces aidingensis</name>
    <dbReference type="NCBI Taxonomy" id="910347"/>
    <lineage>
        <taxon>Bacteria</taxon>
        <taxon>Bacillati</taxon>
        <taxon>Actinomycetota</taxon>
        <taxon>Actinomycetes</taxon>
        <taxon>Kitasatosporales</taxon>
        <taxon>Streptomycetaceae</taxon>
        <taxon>Streptomyces</taxon>
    </lineage>
</organism>
<protein>
    <submittedName>
        <fullName evidence="2">M6 family metalloprotease domain-containing protein</fullName>
    </submittedName>
</protein>
<dbReference type="PANTHER" id="PTHR41775">
    <property type="entry name" value="SECRETED PROTEIN-RELATED"/>
    <property type="match status" value="1"/>
</dbReference>
<dbReference type="GO" id="GO:0006508">
    <property type="term" value="P:proteolysis"/>
    <property type="evidence" value="ECO:0007669"/>
    <property type="project" value="UniProtKB-KW"/>
</dbReference>
<dbReference type="NCBIfam" id="TIGR03296">
    <property type="entry name" value="M6dom_TIGR03296"/>
    <property type="match status" value="1"/>
</dbReference>
<keyword evidence="3" id="KW-1185">Reference proteome</keyword>
<evidence type="ECO:0000256" key="1">
    <source>
        <dbReference type="SAM" id="MobiDB-lite"/>
    </source>
</evidence>
<keyword evidence="2" id="KW-0482">Metalloprotease</keyword>
<feature type="region of interest" description="Disordered" evidence="1">
    <location>
        <begin position="1"/>
        <end position="24"/>
    </location>
</feature>
<dbReference type="PANTHER" id="PTHR41775:SF1">
    <property type="entry name" value="PEPTIDASE M6-LIKE DOMAIN-CONTAINING PROTEIN"/>
    <property type="match status" value="1"/>
</dbReference>
<keyword evidence="2" id="KW-0378">Hydrolase</keyword>
<dbReference type="InterPro" id="IPR008757">
    <property type="entry name" value="Peptidase_M6-like_domain"/>
</dbReference>
<dbReference type="SUPFAM" id="SSF55486">
    <property type="entry name" value="Metalloproteases ('zincins'), catalytic domain"/>
    <property type="match status" value="1"/>
</dbReference>
<gene>
    <name evidence="2" type="ORF">SAMN05421773_102223</name>
</gene>